<accession>A0A934K5Y6</accession>
<evidence type="ECO:0000259" key="2">
    <source>
        <dbReference type="Pfam" id="PF01370"/>
    </source>
</evidence>
<dbReference type="Proteomes" id="UP000620075">
    <property type="component" value="Unassembled WGS sequence"/>
</dbReference>
<dbReference type="EMBL" id="JAEKNQ010000019">
    <property type="protein sequence ID" value="MBJ7602306.1"/>
    <property type="molecule type" value="Genomic_DNA"/>
</dbReference>
<dbReference type="Pfam" id="PF01370">
    <property type="entry name" value="Epimerase"/>
    <property type="match status" value="2"/>
</dbReference>
<gene>
    <name evidence="3" type="ORF">JF888_03795</name>
</gene>
<evidence type="ECO:0000313" key="3">
    <source>
        <dbReference type="EMBL" id="MBJ7602306.1"/>
    </source>
</evidence>
<dbReference type="Gene3D" id="3.40.50.720">
    <property type="entry name" value="NAD(P)-binding Rossmann-like Domain"/>
    <property type="match status" value="2"/>
</dbReference>
<reference evidence="3 4" key="1">
    <citation type="submission" date="2020-10" db="EMBL/GenBank/DDBJ databases">
        <title>Ca. Dormibacterota MAGs.</title>
        <authorList>
            <person name="Montgomery K."/>
        </authorList>
    </citation>
    <scope>NUCLEOTIDE SEQUENCE [LARGE SCALE GENOMIC DNA]</scope>
    <source>
        <strain evidence="3">SC8811_S16_3</strain>
    </source>
</reference>
<dbReference type="RefSeq" id="WP_338176740.1">
    <property type="nucleotide sequence ID" value="NZ_JAEKNQ010000019.1"/>
</dbReference>
<comment type="similarity">
    <text evidence="1">Belongs to the NAD(P)-dependent epimerase/dehydratase family.</text>
</comment>
<dbReference type="Gene3D" id="3.90.25.10">
    <property type="entry name" value="UDP-galactose 4-epimerase, domain 1"/>
    <property type="match status" value="1"/>
</dbReference>
<protein>
    <submittedName>
        <fullName evidence="3">NAD-dependent epimerase/dehydratase family protein</fullName>
    </submittedName>
</protein>
<feature type="domain" description="NAD-dependent epimerase/dehydratase" evidence="2">
    <location>
        <begin position="174"/>
        <end position="278"/>
    </location>
</feature>
<name>A0A934K5Y6_9BACT</name>
<proteinExistence type="inferred from homology"/>
<comment type="caution">
    <text evidence="3">The sequence shown here is derived from an EMBL/GenBank/DDBJ whole genome shotgun (WGS) entry which is preliminary data.</text>
</comment>
<sequence>MSAEVALVTGGAGLIGSHLVDQLVQADWRVRILDNLEPVTHAESPPRLNPDAEFILGDVRDPTIVRRALAGVDVVFHQAAYGGYMPEVAKFIDVNVVGTARILETIRSDGMSVRKVILASSQAVYSEGAVTCEQHGLQFPPARALNLLEVGEFDVPCPLCGSIAQPSLTPERAPAGGENVYAVSKYAAERLSLAWGVQSGIPVVPLRYSCTYGPRQSLGNPYTGVIAIFVTRILNGLPPLVFEDGRQTRDLGFVTDVARANLVAAATDTWDGVPVNIGSGIGTSVLELANLLCAELDPSLEPVLSGEFRIGEIRGLTPDTSRAEAAHHFPSVRLREGLRAYLDWVGDQGSIGECFSSAAARLRATGMLRRTDAATAPRRSSTVG</sequence>
<feature type="domain" description="NAD-dependent epimerase/dehydratase" evidence="2">
    <location>
        <begin position="6"/>
        <end position="130"/>
    </location>
</feature>
<dbReference type="InterPro" id="IPR001509">
    <property type="entry name" value="Epimerase_deHydtase"/>
</dbReference>
<dbReference type="SUPFAM" id="SSF51735">
    <property type="entry name" value="NAD(P)-binding Rossmann-fold domains"/>
    <property type="match status" value="1"/>
</dbReference>
<evidence type="ECO:0000313" key="4">
    <source>
        <dbReference type="Proteomes" id="UP000620075"/>
    </source>
</evidence>
<dbReference type="InterPro" id="IPR036291">
    <property type="entry name" value="NAD(P)-bd_dom_sf"/>
</dbReference>
<dbReference type="PANTHER" id="PTHR43000">
    <property type="entry name" value="DTDP-D-GLUCOSE 4,6-DEHYDRATASE-RELATED"/>
    <property type="match status" value="1"/>
</dbReference>
<evidence type="ECO:0000256" key="1">
    <source>
        <dbReference type="ARBA" id="ARBA00007637"/>
    </source>
</evidence>
<dbReference type="AlphaFoldDB" id="A0A934K5Y6"/>
<organism evidence="3 4">
    <name type="scientific">Candidatus Dormiibacter inghamiae</name>
    <dbReference type="NCBI Taxonomy" id="3127013"/>
    <lineage>
        <taxon>Bacteria</taxon>
        <taxon>Bacillati</taxon>
        <taxon>Candidatus Dormiibacterota</taxon>
        <taxon>Candidatus Dormibacteria</taxon>
        <taxon>Candidatus Dormibacterales</taxon>
        <taxon>Candidatus Dormibacteraceae</taxon>
        <taxon>Candidatus Dormiibacter</taxon>
    </lineage>
</organism>